<comment type="caution">
    <text evidence="1">The sequence shown here is derived from an EMBL/GenBank/DDBJ whole genome shotgun (WGS) entry which is preliminary data.</text>
</comment>
<evidence type="ECO:0000313" key="1">
    <source>
        <dbReference type="EMBL" id="KAF1726799.1"/>
    </source>
</evidence>
<keyword evidence="2" id="KW-1185">Reference proteome</keyword>
<proteinExistence type="predicted"/>
<evidence type="ECO:0000313" key="2">
    <source>
        <dbReference type="Proteomes" id="UP000781710"/>
    </source>
</evidence>
<dbReference type="EMBL" id="PDWW01000003">
    <property type="protein sequence ID" value="KAF1726799.1"/>
    <property type="molecule type" value="Genomic_DNA"/>
</dbReference>
<organism evidence="1 2">
    <name type="scientific">Pseudoxanthomonas japonensis</name>
    <dbReference type="NCBI Taxonomy" id="69284"/>
    <lineage>
        <taxon>Bacteria</taxon>
        <taxon>Pseudomonadati</taxon>
        <taxon>Pseudomonadota</taxon>
        <taxon>Gammaproteobacteria</taxon>
        <taxon>Lysobacterales</taxon>
        <taxon>Lysobacteraceae</taxon>
        <taxon>Pseudoxanthomonas</taxon>
    </lineage>
</organism>
<accession>A0ABQ6ZKU1</accession>
<reference evidence="1 2" key="1">
    <citation type="submission" date="2017-10" db="EMBL/GenBank/DDBJ databases">
        <title>Whole genome sequencing of members of genus Pseudoxanthomonas.</title>
        <authorList>
            <person name="Kumar S."/>
            <person name="Bansal K."/>
            <person name="Kaur A."/>
            <person name="Patil P."/>
            <person name="Sharma S."/>
            <person name="Patil P.B."/>
        </authorList>
    </citation>
    <scope>NUCLEOTIDE SEQUENCE [LARGE SCALE GENOMIC DNA]</scope>
    <source>
        <strain evidence="1 2">DSM 17109</strain>
    </source>
</reference>
<dbReference type="Proteomes" id="UP000781710">
    <property type="component" value="Unassembled WGS sequence"/>
</dbReference>
<name>A0ABQ6ZKU1_9GAMM</name>
<gene>
    <name evidence="1" type="ORF">CSC78_04315</name>
</gene>
<sequence>MWCGVAVATLLLVLLSGWMTLAHYRQELVAVRGQLQRHEDAIPVLQAYAASDAILCGGVICVNIDTESRRLGDLRQYRPARPRPMP</sequence>
<protein>
    <submittedName>
        <fullName evidence="1">Uncharacterized protein</fullName>
    </submittedName>
</protein>